<dbReference type="Proteomes" id="UP000248857">
    <property type="component" value="Unassembled WGS sequence"/>
</dbReference>
<evidence type="ECO:0000256" key="3">
    <source>
        <dbReference type="ARBA" id="ARBA00022840"/>
    </source>
</evidence>
<dbReference type="PANTHER" id="PTHR42749:SF1">
    <property type="entry name" value="CELL SHAPE-DETERMINING PROTEIN MREB"/>
    <property type="match status" value="1"/>
</dbReference>
<dbReference type="NCBIfam" id="NF010539">
    <property type="entry name" value="PRK13927.1"/>
    <property type="match status" value="1"/>
</dbReference>
<dbReference type="RefSeq" id="WP_110985575.1">
    <property type="nucleotide sequence ID" value="NZ_CAWNWM010000004.1"/>
</dbReference>
<comment type="caution">
    <text evidence="6">Lacks conserved residue(s) required for the propagation of feature annotation.</text>
</comment>
<organism evidence="7 8">
    <name type="scientific">Acaryochloris thomasi RCC1774</name>
    <dbReference type="NCBI Taxonomy" id="1764569"/>
    <lineage>
        <taxon>Bacteria</taxon>
        <taxon>Bacillati</taxon>
        <taxon>Cyanobacteriota</taxon>
        <taxon>Cyanophyceae</taxon>
        <taxon>Acaryochloridales</taxon>
        <taxon>Acaryochloridaceae</taxon>
        <taxon>Acaryochloris</taxon>
        <taxon>Acaryochloris thomasi</taxon>
    </lineage>
</organism>
<evidence type="ECO:0000256" key="5">
    <source>
        <dbReference type="ARBA" id="ARBA00023458"/>
    </source>
</evidence>
<dbReference type="EMBL" id="PQWO01000004">
    <property type="protein sequence ID" value="PZD73810.1"/>
    <property type="molecule type" value="Genomic_DNA"/>
</dbReference>
<dbReference type="OrthoDB" id="9768127at2"/>
<dbReference type="InterPro" id="IPR043129">
    <property type="entry name" value="ATPase_NBD"/>
</dbReference>
<evidence type="ECO:0000313" key="8">
    <source>
        <dbReference type="Proteomes" id="UP000248857"/>
    </source>
</evidence>
<feature type="binding site" evidence="6">
    <location>
        <begin position="161"/>
        <end position="163"/>
    </location>
    <ligand>
        <name>ATP</name>
        <dbReference type="ChEBI" id="CHEBI:30616"/>
    </ligand>
</feature>
<comment type="subcellular location">
    <subcellularLocation>
        <location evidence="6">Cytoplasm</location>
    </subcellularLocation>
    <text evidence="6">Membrane-associated.</text>
</comment>
<evidence type="ECO:0000256" key="1">
    <source>
        <dbReference type="ARBA" id="ARBA00022490"/>
    </source>
</evidence>
<evidence type="ECO:0000313" key="7">
    <source>
        <dbReference type="EMBL" id="PZD73810.1"/>
    </source>
</evidence>
<evidence type="ECO:0000256" key="6">
    <source>
        <dbReference type="HAMAP-Rule" id="MF_02207"/>
    </source>
</evidence>
<sequence length="341" mass="36475">MGLFNRFSSDIGIDLGTANTLVYLSNRGIVLREPSVLTRDPNTQELLGVGSQAEAMIGRTPAEIEVVHPLQDGVITQPKVAQLLLEHVVREALNGRSLLPPRVVISMPMGASSVERRALFDIAGQIGAREAYLIEEPMAAAIGAGLPITTPVGNLVIDIGGGTTEIAVLSYLGVAVSRSIPIGGDLLDRTIMQRVKQDHSLLIGKLMARSIKHQLAAVYPNSVSDQQEMEIRGLDLRSGLPRWFNLRGGEVREYVSASIATIATSIKQVLEKTPPELAADILERGMILTGGGALLKGIDLYLSREVGLVAQVAPDPLDCVALGTGIVLEQFPEMKRVLLSS</sequence>
<dbReference type="GO" id="GO:0008360">
    <property type="term" value="P:regulation of cell shape"/>
    <property type="evidence" value="ECO:0007669"/>
    <property type="project" value="UniProtKB-UniRule"/>
</dbReference>
<comment type="similarity">
    <text evidence="5 6">Belongs to the FtsA/MreB family.</text>
</comment>
<comment type="caution">
    <text evidence="7">The sequence shown here is derived from an EMBL/GenBank/DDBJ whole genome shotgun (WGS) entry which is preliminary data.</text>
</comment>
<name>A0A2W1JK66_9CYAN</name>
<accession>A0A2W1JK66</accession>
<dbReference type="CDD" id="cd10225">
    <property type="entry name" value="ASKHA_NBD_MreB-like"/>
    <property type="match status" value="1"/>
</dbReference>
<evidence type="ECO:0000256" key="2">
    <source>
        <dbReference type="ARBA" id="ARBA00022741"/>
    </source>
</evidence>
<dbReference type="InterPro" id="IPR004753">
    <property type="entry name" value="MreB"/>
</dbReference>
<dbReference type="PRINTS" id="PR01652">
    <property type="entry name" value="SHAPEPROTEIN"/>
</dbReference>
<feature type="binding site" evidence="6">
    <location>
        <begin position="291"/>
        <end position="294"/>
    </location>
    <ligand>
        <name>ATP</name>
        <dbReference type="ChEBI" id="CHEBI:30616"/>
    </ligand>
</feature>
<keyword evidence="3 6" id="KW-0067">ATP-binding</keyword>
<keyword evidence="8" id="KW-1185">Reference proteome</keyword>
<comment type="function">
    <text evidence="6">Forms membrane-associated dynamic filaments that are essential for cell shape determination. Acts by regulating cell wall synthesis and cell elongation, and thus cell shape. A feedback loop between cell geometry and MreB localization may maintain elongated cell shape by targeting cell wall growth to regions of negative cell wall curvature.</text>
</comment>
<dbReference type="GO" id="GO:0000902">
    <property type="term" value="P:cell morphogenesis"/>
    <property type="evidence" value="ECO:0007669"/>
    <property type="project" value="InterPro"/>
</dbReference>
<comment type="subunit">
    <text evidence="6">Forms polymers.</text>
</comment>
<dbReference type="Gene3D" id="3.30.420.40">
    <property type="match status" value="2"/>
</dbReference>
<dbReference type="HAMAP" id="MF_02207">
    <property type="entry name" value="MreB"/>
    <property type="match status" value="1"/>
</dbReference>
<dbReference type="AlphaFoldDB" id="A0A2W1JK66"/>
<dbReference type="InterPro" id="IPR056546">
    <property type="entry name" value="MreB_MamK-like"/>
</dbReference>
<gene>
    <name evidence="7" type="primary">mreB_2</name>
    <name evidence="6" type="synonym">mreB</name>
    <name evidence="7" type="ORF">C1752_01602</name>
</gene>
<dbReference type="PANTHER" id="PTHR42749">
    <property type="entry name" value="CELL SHAPE-DETERMINING PROTEIN MREB"/>
    <property type="match status" value="1"/>
</dbReference>
<dbReference type="GO" id="GO:0005737">
    <property type="term" value="C:cytoplasm"/>
    <property type="evidence" value="ECO:0007669"/>
    <property type="project" value="UniProtKB-SubCell"/>
</dbReference>
<keyword evidence="2 6" id="KW-0547">Nucleotide-binding</keyword>
<reference evidence="7 8" key="1">
    <citation type="journal article" date="2018" name="Sci. Rep.">
        <title>A novel species of the marine cyanobacterium Acaryochloris with a unique pigment content and lifestyle.</title>
        <authorList>
            <person name="Partensky F."/>
            <person name="Six C."/>
            <person name="Ratin M."/>
            <person name="Garczarek L."/>
            <person name="Vaulot D."/>
            <person name="Probert I."/>
            <person name="Calteau A."/>
            <person name="Gourvil P."/>
            <person name="Marie D."/>
            <person name="Grebert T."/>
            <person name="Bouchier C."/>
            <person name="Le Panse S."/>
            <person name="Gachenot M."/>
            <person name="Rodriguez F."/>
            <person name="Garrido J.L."/>
        </authorList>
    </citation>
    <scope>NUCLEOTIDE SEQUENCE [LARGE SCALE GENOMIC DNA]</scope>
    <source>
        <strain evidence="7 8">RCC1774</strain>
    </source>
</reference>
<dbReference type="SUPFAM" id="SSF53067">
    <property type="entry name" value="Actin-like ATPase domain"/>
    <property type="match status" value="2"/>
</dbReference>
<proteinExistence type="inferred from homology"/>
<keyword evidence="4 6" id="KW-0133">Cell shape</keyword>
<evidence type="ECO:0000256" key="4">
    <source>
        <dbReference type="ARBA" id="ARBA00022960"/>
    </source>
</evidence>
<dbReference type="Pfam" id="PF06723">
    <property type="entry name" value="MreB_Mbl"/>
    <property type="match status" value="1"/>
</dbReference>
<keyword evidence="1 6" id="KW-0963">Cytoplasm</keyword>
<feature type="binding site" evidence="6">
    <location>
        <begin position="17"/>
        <end position="19"/>
    </location>
    <ligand>
        <name>ATP</name>
        <dbReference type="ChEBI" id="CHEBI:30616"/>
    </ligand>
</feature>
<protein>
    <recommendedName>
        <fullName evidence="6">Cell shape-determining protein MreB</fullName>
    </recommendedName>
</protein>
<dbReference type="NCBIfam" id="TIGR00904">
    <property type="entry name" value="mreB"/>
    <property type="match status" value="1"/>
</dbReference>
<dbReference type="GO" id="GO:0005524">
    <property type="term" value="F:ATP binding"/>
    <property type="evidence" value="ECO:0007669"/>
    <property type="project" value="UniProtKB-KW"/>
</dbReference>